<sequence length="136" mass="14873">MYPRRRRGRASHTRLPPSRMPRQASNRARRGRRRINSDASRRRLQPTVAYSGSLHPGASIPPSQELVVSSSHPQAHRLIHDDARRIKIAASTLPHPPSHPAGILGRRFHPAAAVVSVVPASSDAPVCAPYICIPAN</sequence>
<proteinExistence type="predicted"/>
<dbReference type="HOGENOM" id="CLU_1878727_0_0_1"/>
<evidence type="ECO:0000313" key="3">
    <source>
        <dbReference type="Proteomes" id="UP000008021"/>
    </source>
</evidence>
<dbReference type="Proteomes" id="UP000008021">
    <property type="component" value="Chromosome 2"/>
</dbReference>
<feature type="compositionally biased region" description="Basic residues" evidence="1">
    <location>
        <begin position="1"/>
        <end position="12"/>
    </location>
</feature>
<reference evidence="2" key="2">
    <citation type="submission" date="2018-05" db="EMBL/GenBank/DDBJ databases">
        <title>OmerRS3 (Oryza meridionalis Reference Sequence Version 3).</title>
        <authorList>
            <person name="Zhang J."/>
            <person name="Kudrna D."/>
            <person name="Lee S."/>
            <person name="Talag J."/>
            <person name="Welchert J."/>
            <person name="Wing R.A."/>
        </authorList>
    </citation>
    <scope>NUCLEOTIDE SEQUENCE [LARGE SCALE GENOMIC DNA]</scope>
    <source>
        <strain evidence="2">cv. OR44</strain>
    </source>
</reference>
<reference evidence="2" key="1">
    <citation type="submission" date="2015-04" db="UniProtKB">
        <authorList>
            <consortium name="EnsemblPlants"/>
        </authorList>
    </citation>
    <scope>IDENTIFICATION</scope>
</reference>
<name>A0A0E0CPK9_9ORYZ</name>
<dbReference type="EnsemblPlants" id="OMERI02G26540.1">
    <property type="protein sequence ID" value="OMERI02G26540.1"/>
    <property type="gene ID" value="OMERI02G26540"/>
</dbReference>
<feature type="region of interest" description="Disordered" evidence="1">
    <location>
        <begin position="1"/>
        <end position="74"/>
    </location>
</feature>
<protein>
    <submittedName>
        <fullName evidence="2">Uncharacterized protein</fullName>
    </submittedName>
</protein>
<evidence type="ECO:0000313" key="2">
    <source>
        <dbReference type="EnsemblPlants" id="OMERI02G26540.1"/>
    </source>
</evidence>
<dbReference type="AlphaFoldDB" id="A0A0E0CPK9"/>
<organism evidence="2">
    <name type="scientific">Oryza meridionalis</name>
    <dbReference type="NCBI Taxonomy" id="40149"/>
    <lineage>
        <taxon>Eukaryota</taxon>
        <taxon>Viridiplantae</taxon>
        <taxon>Streptophyta</taxon>
        <taxon>Embryophyta</taxon>
        <taxon>Tracheophyta</taxon>
        <taxon>Spermatophyta</taxon>
        <taxon>Magnoliopsida</taxon>
        <taxon>Liliopsida</taxon>
        <taxon>Poales</taxon>
        <taxon>Poaceae</taxon>
        <taxon>BOP clade</taxon>
        <taxon>Oryzoideae</taxon>
        <taxon>Oryzeae</taxon>
        <taxon>Oryzinae</taxon>
        <taxon>Oryza</taxon>
    </lineage>
</organism>
<keyword evidence="3" id="KW-1185">Reference proteome</keyword>
<evidence type="ECO:0000256" key="1">
    <source>
        <dbReference type="SAM" id="MobiDB-lite"/>
    </source>
</evidence>
<accession>A0A0E0CPK9</accession>
<dbReference type="Gramene" id="OMERI02G26540.1">
    <property type="protein sequence ID" value="OMERI02G26540.1"/>
    <property type="gene ID" value="OMERI02G26540"/>
</dbReference>